<feature type="region of interest" description="Disordered" evidence="5">
    <location>
        <begin position="575"/>
        <end position="594"/>
    </location>
</feature>
<dbReference type="GO" id="GO:0005634">
    <property type="term" value="C:nucleus"/>
    <property type="evidence" value="ECO:0007669"/>
    <property type="project" value="UniProtKB-SubCell"/>
</dbReference>
<dbReference type="STRING" id="1071382.H2AU53"/>
<feature type="compositionally biased region" description="Acidic residues" evidence="5">
    <location>
        <begin position="575"/>
        <end position="589"/>
    </location>
</feature>
<gene>
    <name evidence="8" type="primary">KAFR0D02560</name>
    <name evidence="8" type="ORF">KAFR_0D02560</name>
</gene>
<dbReference type="Proteomes" id="UP000005220">
    <property type="component" value="Chromosome 4"/>
</dbReference>
<dbReference type="PANTHER" id="PTHR13230">
    <property type="entry name" value="GENERAL TRANSCRIPTION FACTOR IIIC, POLYPEPTIDE 5"/>
    <property type="match status" value="1"/>
</dbReference>
<keyword evidence="4" id="KW-0539">Nucleus</keyword>
<proteinExistence type="predicted"/>
<dbReference type="InterPro" id="IPR042536">
    <property type="entry name" value="TFIIIC_tauA_Sfc1"/>
</dbReference>
<dbReference type="InParanoid" id="H2AU53"/>
<evidence type="ECO:0000313" key="8">
    <source>
        <dbReference type="EMBL" id="CCF57903.1"/>
    </source>
</evidence>
<keyword evidence="3" id="KW-0804">Transcription</keyword>
<sequence length="631" mass="71874">MMANAEASNKITSTDILEKEIGSTDEAGPLAKEYTLDIPRIPSLELPLHVSSKQESVQRAIDMCGGLPSVKEAFREHGSVDSQKGLELYLNKLSNNKVKKSDRDEFFNEHPIVGKRVPYRDDSIILKVSVPKGTMAKNDNNIRKALSSLEPKDYKVTPVGIVNNTIKFREMSDFQIMLDNVPAANEYLNSFKSLEWDNFKNFVQSVPDYDPRPYENINNIILDRIRPCPNTDFQLPPPPRLSMVGFPHLYKYKKNPFATKKSNGKTEVKGSYLKNYQLFAHSLEKTTKIPSKPHPKLQKEYEIANETKVFPGTKADSKFYDSLEECIEVLNGLFEKRPIWVKRHIDGIIDKKIHHTLKIALALTSYRFTTGPWRNTYIKFGVDPRTSSEYAKYQTEYFKIERRLLSSPLAKNNIPKIPATIFKSNISGWIDDRFIFDGTQVPWYLMLQIDLLIREPNIAEVYNNAKYLDKPNVITGWFHELDLVKIRKIVKYELGCLAQGNNNFNKYKLKYFKSIQFTKESMITGGAAANTGDAEGDIDMTREESKDNVTEDEDNGVAAEEADEGVLEAEEIEADDVTPIDNEDEDDGIIDGFDPETATFQDIIAQISKMDPSSAERLQNELEGFVNENKL</sequence>
<evidence type="ECO:0000256" key="1">
    <source>
        <dbReference type="ARBA" id="ARBA00004123"/>
    </source>
</evidence>
<dbReference type="AlphaFoldDB" id="H2AU53"/>
<dbReference type="InterPro" id="IPR040454">
    <property type="entry name" value="TF_IIIC_Tfc1/Sfc1"/>
</dbReference>
<keyword evidence="9" id="KW-1185">Reference proteome</keyword>
<dbReference type="Gene3D" id="3.30.200.160">
    <property type="entry name" value="TFIIIC, subcomplex tauA, subunit Sfc1, barrel domain"/>
    <property type="match status" value="1"/>
</dbReference>
<reference evidence="8 9" key="1">
    <citation type="journal article" date="2011" name="Proc. Natl. Acad. Sci. U.S.A.">
        <title>Evolutionary erosion of yeast sex chromosomes by mating-type switching accidents.</title>
        <authorList>
            <person name="Gordon J.L."/>
            <person name="Armisen D."/>
            <person name="Proux-Wera E."/>
            <person name="Oheigeartaigh S.S."/>
            <person name="Byrne K.P."/>
            <person name="Wolfe K.H."/>
        </authorList>
    </citation>
    <scope>NUCLEOTIDE SEQUENCE [LARGE SCALE GENOMIC DNA]</scope>
    <source>
        <strain evidence="9">ATCC 22294 / BCRC 22015 / CBS 2517 / CECT 1963 / NBRC 1671 / NRRL Y-8276</strain>
    </source>
</reference>
<dbReference type="InterPro" id="IPR041499">
    <property type="entry name" value="Tfc1/Sfc1_N"/>
</dbReference>
<dbReference type="KEGG" id="kaf:KAFR_0D02560"/>
<dbReference type="Pfam" id="PF17682">
    <property type="entry name" value="Tau95_N"/>
    <property type="match status" value="1"/>
</dbReference>
<dbReference type="GO" id="GO:0008301">
    <property type="term" value="F:DNA binding, bending"/>
    <property type="evidence" value="ECO:0007669"/>
    <property type="project" value="EnsemblFungi"/>
</dbReference>
<name>H2AU53_KAZAF</name>
<feature type="domain" description="Transcription factor IIIC subunit 5 HTH" evidence="6">
    <location>
        <begin position="235"/>
        <end position="399"/>
    </location>
</feature>
<dbReference type="GO" id="GO:0001003">
    <property type="term" value="F:RNA polymerase III type 2 promoter sequence-specific DNA binding"/>
    <property type="evidence" value="ECO:0007669"/>
    <property type="project" value="EnsemblFungi"/>
</dbReference>
<comment type="subcellular location">
    <subcellularLocation>
        <location evidence="1">Nucleus</location>
    </subcellularLocation>
</comment>
<dbReference type="GeneID" id="13885861"/>
<dbReference type="PANTHER" id="PTHR13230:SF5">
    <property type="entry name" value="GENERAL TRANSCRIPTION FACTOR 3C POLYPEPTIDE 5"/>
    <property type="match status" value="1"/>
</dbReference>
<dbReference type="eggNOG" id="KOG2473">
    <property type="taxonomic scope" value="Eukaryota"/>
</dbReference>
<evidence type="ECO:0000256" key="2">
    <source>
        <dbReference type="ARBA" id="ARBA00023125"/>
    </source>
</evidence>
<evidence type="ECO:0000259" key="6">
    <source>
        <dbReference type="Pfam" id="PF09734"/>
    </source>
</evidence>
<keyword evidence="2" id="KW-0238">DNA-binding</keyword>
<evidence type="ECO:0000313" key="9">
    <source>
        <dbReference type="Proteomes" id="UP000005220"/>
    </source>
</evidence>
<dbReference type="FunFam" id="3.30.200.160:FF:000005">
    <property type="entry name" value="TFC1-like protein"/>
    <property type="match status" value="1"/>
</dbReference>
<dbReference type="OrthoDB" id="5598268at2759"/>
<evidence type="ECO:0000259" key="7">
    <source>
        <dbReference type="Pfam" id="PF17682"/>
    </source>
</evidence>
<dbReference type="HOGENOM" id="CLU_020038_0_0_1"/>
<protein>
    <recommendedName>
        <fullName evidence="10">Transcription factor IIIC subunit 5 HTH domain-containing protein</fullName>
    </recommendedName>
</protein>
<dbReference type="FunCoup" id="H2AU53">
    <property type="interactions" value="59"/>
</dbReference>
<evidence type="ECO:0000256" key="4">
    <source>
        <dbReference type="ARBA" id="ARBA00023242"/>
    </source>
</evidence>
<evidence type="ECO:0008006" key="10">
    <source>
        <dbReference type="Google" id="ProtNLM"/>
    </source>
</evidence>
<dbReference type="RefSeq" id="XP_003957038.1">
    <property type="nucleotide sequence ID" value="XM_003956989.1"/>
</dbReference>
<feature type="domain" description="Transcription factor IIIC subunit Tfc1/Sfc1 triple barrel" evidence="7">
    <location>
        <begin position="43"/>
        <end position="176"/>
    </location>
</feature>
<evidence type="ECO:0000256" key="5">
    <source>
        <dbReference type="SAM" id="MobiDB-lite"/>
    </source>
</evidence>
<dbReference type="EMBL" id="HE650824">
    <property type="protein sequence ID" value="CCF57903.1"/>
    <property type="molecule type" value="Genomic_DNA"/>
</dbReference>
<dbReference type="Pfam" id="PF09734">
    <property type="entry name" value="Tau95"/>
    <property type="match status" value="1"/>
</dbReference>
<dbReference type="GO" id="GO:0006384">
    <property type="term" value="P:transcription initiation at RNA polymerase III promoter"/>
    <property type="evidence" value="ECO:0007669"/>
    <property type="project" value="InterPro"/>
</dbReference>
<accession>H2AU53</accession>
<dbReference type="GO" id="GO:0001002">
    <property type="term" value="F:RNA polymerase III type 1 promoter sequence-specific DNA binding"/>
    <property type="evidence" value="ECO:0007669"/>
    <property type="project" value="EnsemblFungi"/>
</dbReference>
<dbReference type="InterPro" id="IPR019136">
    <property type="entry name" value="TF_IIIC_su-5_HTH"/>
</dbReference>
<dbReference type="GO" id="GO:0000127">
    <property type="term" value="C:transcription factor TFIIIC complex"/>
    <property type="evidence" value="ECO:0007669"/>
    <property type="project" value="EnsemblFungi"/>
</dbReference>
<dbReference type="GO" id="GO:0042791">
    <property type="term" value="P:5S class rRNA transcription by RNA polymerase III"/>
    <property type="evidence" value="ECO:0007669"/>
    <property type="project" value="EnsemblFungi"/>
</dbReference>
<evidence type="ECO:0000256" key="3">
    <source>
        <dbReference type="ARBA" id="ARBA00023163"/>
    </source>
</evidence>
<organism evidence="8 9">
    <name type="scientific">Kazachstania africana (strain ATCC 22294 / BCRC 22015 / CBS 2517 / CECT 1963 / NBRC 1671 / NRRL Y-8276)</name>
    <name type="common">Yeast</name>
    <name type="synonym">Kluyveromyces africanus</name>
    <dbReference type="NCBI Taxonomy" id="1071382"/>
    <lineage>
        <taxon>Eukaryota</taxon>
        <taxon>Fungi</taxon>
        <taxon>Dikarya</taxon>
        <taxon>Ascomycota</taxon>
        <taxon>Saccharomycotina</taxon>
        <taxon>Saccharomycetes</taxon>
        <taxon>Saccharomycetales</taxon>
        <taxon>Saccharomycetaceae</taxon>
        <taxon>Kazachstania</taxon>
    </lineage>
</organism>